<feature type="compositionally biased region" description="Basic and acidic residues" evidence="1">
    <location>
        <begin position="305"/>
        <end position="316"/>
    </location>
</feature>
<dbReference type="SUPFAM" id="SSF88713">
    <property type="entry name" value="Glycoside hydrolase/deacetylase"/>
    <property type="match status" value="1"/>
</dbReference>
<dbReference type="Gene3D" id="3.20.20.370">
    <property type="entry name" value="Glycoside hydrolase/deacetylase"/>
    <property type="match status" value="1"/>
</dbReference>
<accession>A0A2Z2HWS0</accession>
<evidence type="ECO:0000256" key="1">
    <source>
        <dbReference type="SAM" id="MobiDB-lite"/>
    </source>
</evidence>
<organism evidence="2 3">
    <name type="scientific">Natrarchaeobaculum aegyptiacum</name>
    <dbReference type="NCBI Taxonomy" id="745377"/>
    <lineage>
        <taxon>Archaea</taxon>
        <taxon>Methanobacteriati</taxon>
        <taxon>Methanobacteriota</taxon>
        <taxon>Stenosarchaea group</taxon>
        <taxon>Halobacteria</taxon>
        <taxon>Halobacteriales</taxon>
        <taxon>Natrialbaceae</taxon>
        <taxon>Natrarchaeobaculum</taxon>
    </lineage>
</organism>
<protein>
    <submittedName>
        <fullName evidence="2">Polysaccharide deacetylase</fullName>
    </submittedName>
</protein>
<keyword evidence="3" id="KW-1185">Reference proteome</keyword>
<dbReference type="AlphaFoldDB" id="A0A2Z2HWS0"/>
<evidence type="ECO:0000313" key="2">
    <source>
        <dbReference type="EMBL" id="ARS91806.1"/>
    </source>
</evidence>
<dbReference type="OrthoDB" id="10436at2157"/>
<feature type="region of interest" description="Disordered" evidence="1">
    <location>
        <begin position="296"/>
        <end position="326"/>
    </location>
</feature>
<dbReference type="CDD" id="cd10929">
    <property type="entry name" value="CE4_u5"/>
    <property type="match status" value="1"/>
</dbReference>
<name>A0A2Z2HWS0_9EURY</name>
<reference evidence="3" key="1">
    <citation type="submission" date="2017-02" db="EMBL/GenBank/DDBJ databases">
        <title>Natronthermophilus aegyptiacus gen. nov.,sp. nov., an aerobic, extremely halophilic alkalithermophilic archaeon isolated from the athalassohaline Wadi An Natrun, Egypt.</title>
        <authorList>
            <person name="Zhao B."/>
        </authorList>
    </citation>
    <scope>NUCLEOTIDE SEQUENCE [LARGE SCALE GENOMIC DNA]</scope>
    <source>
        <strain evidence="3">JW/NM-HA 15</strain>
    </source>
</reference>
<dbReference type="EMBL" id="CP019893">
    <property type="protein sequence ID" value="ARS91806.1"/>
    <property type="molecule type" value="Genomic_DNA"/>
</dbReference>
<gene>
    <name evidence="2" type="ORF">B1756_10860</name>
</gene>
<dbReference type="Proteomes" id="UP000250088">
    <property type="component" value="Chromosome"/>
</dbReference>
<sequence>MGSVVISLDAELGWGFHDMADPPRDRVEAGRRGWSVCLELFDEFDVPATWAVVGHLMLADCDGQHDGHPAPDGWFARERGAWADREDLRFGSDLVEDLLAADADHEFASHSFSHVLFGRPETDRALARAEIERALEIAEEWGLSIDSFVYPRNDVGHRDVLAEAGISAYRGRSPTRDGVGGIVDTRLRNRSLLVQPVVDEHGLVNVPASLFCYSFEGPRRTVAESIWTDPMVAQARRGIDEATRSDGLFHLWFHPNNLIQPRDDQRLRTILAHLERARERTDLTVETMGAVADRVARGDGVTGQRDPEWAEGRDLSGSDSVRASLE</sequence>
<evidence type="ECO:0000313" key="3">
    <source>
        <dbReference type="Proteomes" id="UP000250088"/>
    </source>
</evidence>
<dbReference type="KEGG" id="naj:B1756_10860"/>
<feature type="compositionally biased region" description="Polar residues" evidence="1">
    <location>
        <begin position="317"/>
        <end position="326"/>
    </location>
</feature>
<dbReference type="GO" id="GO:0005975">
    <property type="term" value="P:carbohydrate metabolic process"/>
    <property type="evidence" value="ECO:0007669"/>
    <property type="project" value="InterPro"/>
</dbReference>
<dbReference type="InterPro" id="IPR011330">
    <property type="entry name" value="Glyco_hydro/deAcase_b/a-brl"/>
</dbReference>
<proteinExistence type="predicted"/>